<dbReference type="RefSeq" id="WP_025803526.1">
    <property type="nucleotide sequence ID" value="NZ_CP053842.1"/>
</dbReference>
<comment type="catalytic activity">
    <reaction evidence="7">
        <text>acetate + ATP = acetyl phosphate + ADP</text>
        <dbReference type="Rhea" id="RHEA:11352"/>
        <dbReference type="ChEBI" id="CHEBI:22191"/>
        <dbReference type="ChEBI" id="CHEBI:30089"/>
        <dbReference type="ChEBI" id="CHEBI:30616"/>
        <dbReference type="ChEBI" id="CHEBI:456216"/>
        <dbReference type="EC" id="2.7.2.1"/>
    </reaction>
</comment>
<evidence type="ECO:0000313" key="10">
    <source>
        <dbReference type="Proteomes" id="UP000594749"/>
    </source>
</evidence>
<dbReference type="GO" id="GO:0006083">
    <property type="term" value="P:acetate metabolic process"/>
    <property type="evidence" value="ECO:0007669"/>
    <property type="project" value="TreeGrafter"/>
</dbReference>
<feature type="active site" description="Proton donor/acceptor" evidence="7">
    <location>
        <position position="145"/>
    </location>
</feature>
<feature type="binding site" evidence="7">
    <location>
        <begin position="279"/>
        <end position="281"/>
    </location>
    <ligand>
        <name>ATP</name>
        <dbReference type="ChEBI" id="CHEBI:30616"/>
    </ligand>
</feature>
<dbReference type="SUPFAM" id="SSF53067">
    <property type="entry name" value="Actin-like ATPase domain"/>
    <property type="match status" value="2"/>
</dbReference>
<feature type="binding site" evidence="7">
    <location>
        <begin position="328"/>
        <end position="332"/>
    </location>
    <ligand>
        <name>ATP</name>
        <dbReference type="ChEBI" id="CHEBI:30616"/>
    </ligand>
</feature>
<keyword evidence="2 7" id="KW-0808">Transferase</keyword>
<dbReference type="CDD" id="cd24010">
    <property type="entry name" value="ASKHA_NBD_AcK_PK"/>
    <property type="match status" value="1"/>
</dbReference>
<comment type="similarity">
    <text evidence="1 7 8">Belongs to the acetokinase family.</text>
</comment>
<evidence type="ECO:0000256" key="6">
    <source>
        <dbReference type="ARBA" id="ARBA00022842"/>
    </source>
</evidence>
<feature type="binding site" evidence="7">
    <location>
        <begin position="205"/>
        <end position="209"/>
    </location>
    <ligand>
        <name>ATP</name>
        <dbReference type="ChEBI" id="CHEBI:30616"/>
    </ligand>
</feature>
<dbReference type="HAMAP" id="MF_00020">
    <property type="entry name" value="Acetate_kinase"/>
    <property type="match status" value="1"/>
</dbReference>
<comment type="subunit">
    <text evidence="7">Homodimer.</text>
</comment>
<proteinExistence type="inferred from homology"/>
<keyword evidence="6 7" id="KW-0460">Magnesium</keyword>
<comment type="subcellular location">
    <subcellularLocation>
        <location evidence="7">Cytoplasm</location>
    </subcellularLocation>
</comment>
<keyword evidence="3 7" id="KW-0547">Nucleotide-binding</keyword>
<comment type="cofactor">
    <cofactor evidence="7">
        <name>Mg(2+)</name>
        <dbReference type="ChEBI" id="CHEBI:18420"/>
    </cofactor>
    <cofactor evidence="7">
        <name>Mn(2+)</name>
        <dbReference type="ChEBI" id="CHEBI:29035"/>
    </cofactor>
    <text evidence="7">Mg(2+). Can also accept Mn(2+).</text>
</comment>
<sequence length="400" mass="44285">MKILVLNSGSSSIKFKLFEMDNRTVLASGMIEEIGNPNSKVIIKTANSNIKELTNIPNHEVGTEVLNDLLHKTGVLKDFSELAGIGHRVVHGGDKFKESCIVDDSVIKGIEELSILAPLHNPGHLAGIRSAMKKAPNVPNVTVFDTVFHQTMPEYAYLYAIPYELYKKYDVRKYGFHGTSHKYVTQEAAKFMGIRLDSFNAISLHIGNGASATAIRGGKSIDTSMGITPLEGLMMGTRSGDIDPAAITYLSQVMNVRSKEIYTILNKKSGLLGICGTSDIREVKRMMLEDDDKMARLAYNMYMYRITKYIGSYIAILGRVDAIIFTAGVGENYDRLRLDICNRINHMGVNIDKDLNEKEGSGIRFITKPDSIIRALIVPTDEELAIALDVLKLITKEKSC</sequence>
<dbReference type="PIRSF" id="PIRSF000722">
    <property type="entry name" value="Acetate_prop_kin"/>
    <property type="match status" value="1"/>
</dbReference>
<feature type="site" description="Transition state stabilizer" evidence="7">
    <location>
        <position position="177"/>
    </location>
</feature>
<keyword evidence="10" id="KW-1185">Reference proteome</keyword>
<dbReference type="UniPathway" id="UPA00340">
    <property type="reaction ID" value="UER00458"/>
</dbReference>
<dbReference type="PRINTS" id="PR00471">
    <property type="entry name" value="ACETATEKNASE"/>
</dbReference>
<evidence type="ECO:0000256" key="7">
    <source>
        <dbReference type="HAMAP-Rule" id="MF_00020"/>
    </source>
</evidence>
<dbReference type="InterPro" id="IPR004372">
    <property type="entry name" value="Ac/propionate_kinase"/>
</dbReference>
<reference evidence="9 10" key="1">
    <citation type="submission" date="2020-10" db="EMBL/GenBank/DDBJ databases">
        <title>Campylobacter and Helicobacter PacBio genomes.</title>
        <authorList>
            <person name="Lane C."/>
        </authorList>
    </citation>
    <scope>NUCLEOTIDE SEQUENCE [LARGE SCALE GENOMIC DNA]</scope>
    <source>
        <strain evidence="9 10">2016D-0077</strain>
    </source>
</reference>
<feature type="site" description="Transition state stabilizer" evidence="7">
    <location>
        <position position="238"/>
    </location>
</feature>
<gene>
    <name evidence="7" type="primary">ackA</name>
    <name evidence="9" type="ORF">IMC76_08130</name>
</gene>
<dbReference type="Gene3D" id="3.30.420.40">
    <property type="match status" value="2"/>
</dbReference>
<feature type="binding site" evidence="7">
    <location>
        <position position="7"/>
    </location>
    <ligand>
        <name>Mg(2+)</name>
        <dbReference type="ChEBI" id="CHEBI:18420"/>
    </ligand>
</feature>
<comment type="function">
    <text evidence="7">Catalyzes the formation of acetyl phosphate from acetate and ATP. Can also catalyze the reverse reaction.</text>
</comment>
<dbReference type="PANTHER" id="PTHR21060:SF15">
    <property type="entry name" value="ACETATE KINASE-RELATED"/>
    <property type="match status" value="1"/>
</dbReference>
<comment type="pathway">
    <text evidence="7">Metabolic intermediate biosynthesis; acetyl-CoA biosynthesis; acetyl-CoA from acetate: step 1/2.</text>
</comment>
<evidence type="ECO:0000256" key="2">
    <source>
        <dbReference type="ARBA" id="ARBA00022679"/>
    </source>
</evidence>
<dbReference type="PANTHER" id="PTHR21060">
    <property type="entry name" value="ACETATE KINASE"/>
    <property type="match status" value="1"/>
</dbReference>
<evidence type="ECO:0000256" key="1">
    <source>
        <dbReference type="ARBA" id="ARBA00008748"/>
    </source>
</evidence>
<dbReference type="GO" id="GO:0006085">
    <property type="term" value="P:acetyl-CoA biosynthetic process"/>
    <property type="evidence" value="ECO:0007669"/>
    <property type="project" value="UniProtKB-UniRule"/>
</dbReference>
<feature type="binding site" evidence="7">
    <location>
        <position position="382"/>
    </location>
    <ligand>
        <name>Mg(2+)</name>
        <dbReference type="ChEBI" id="CHEBI:18420"/>
    </ligand>
</feature>
<evidence type="ECO:0000256" key="5">
    <source>
        <dbReference type="ARBA" id="ARBA00022840"/>
    </source>
</evidence>
<dbReference type="OrthoDB" id="9802453at2"/>
<keyword evidence="7" id="KW-0963">Cytoplasm</keyword>
<dbReference type="NCBIfam" id="TIGR00016">
    <property type="entry name" value="ackA"/>
    <property type="match status" value="1"/>
</dbReference>
<dbReference type="GO" id="GO:0005737">
    <property type="term" value="C:cytoplasm"/>
    <property type="evidence" value="ECO:0007669"/>
    <property type="project" value="UniProtKB-SubCell"/>
</dbReference>
<organism evidence="9 10">
    <name type="scientific">Campylobacter corcagiensis</name>
    <dbReference type="NCBI Taxonomy" id="1448857"/>
    <lineage>
        <taxon>Bacteria</taxon>
        <taxon>Pseudomonadati</taxon>
        <taxon>Campylobacterota</taxon>
        <taxon>Epsilonproteobacteria</taxon>
        <taxon>Campylobacterales</taxon>
        <taxon>Campylobacteraceae</taxon>
        <taxon>Campylobacter</taxon>
    </lineage>
</organism>
<dbReference type="GO" id="GO:0000287">
    <property type="term" value="F:magnesium ion binding"/>
    <property type="evidence" value="ECO:0007669"/>
    <property type="project" value="UniProtKB-UniRule"/>
</dbReference>
<dbReference type="InterPro" id="IPR000890">
    <property type="entry name" value="Aliphatic_acid_kin_short-chain"/>
</dbReference>
<dbReference type="PROSITE" id="PS01075">
    <property type="entry name" value="ACETATE_KINASE_1"/>
    <property type="match status" value="1"/>
</dbReference>
<keyword evidence="4 7" id="KW-0418">Kinase</keyword>
<dbReference type="GO" id="GO:0005524">
    <property type="term" value="F:ATP binding"/>
    <property type="evidence" value="ECO:0007669"/>
    <property type="project" value="UniProtKB-KW"/>
</dbReference>
<evidence type="ECO:0000256" key="8">
    <source>
        <dbReference type="RuleBase" id="RU003835"/>
    </source>
</evidence>
<evidence type="ECO:0000256" key="4">
    <source>
        <dbReference type="ARBA" id="ARBA00022777"/>
    </source>
</evidence>
<evidence type="ECO:0000313" key="9">
    <source>
        <dbReference type="EMBL" id="QOQ87168.1"/>
    </source>
</evidence>
<protein>
    <recommendedName>
        <fullName evidence="7">Acetate kinase</fullName>
        <ecNumber evidence="7">2.7.2.1</ecNumber>
    </recommendedName>
    <alternativeName>
        <fullName evidence="7">Acetokinase</fullName>
    </alternativeName>
</protein>
<keyword evidence="5 7" id="KW-0067">ATP-binding</keyword>
<dbReference type="EC" id="2.7.2.1" evidence="7"/>
<dbReference type="Pfam" id="PF00871">
    <property type="entry name" value="Acetate_kinase"/>
    <property type="match status" value="1"/>
</dbReference>
<feature type="binding site" evidence="7">
    <location>
        <position position="14"/>
    </location>
    <ligand>
        <name>ATP</name>
        <dbReference type="ChEBI" id="CHEBI:30616"/>
    </ligand>
</feature>
<dbReference type="GO" id="GO:0008776">
    <property type="term" value="F:acetate kinase activity"/>
    <property type="evidence" value="ECO:0007669"/>
    <property type="project" value="UniProtKB-UniRule"/>
</dbReference>
<dbReference type="InterPro" id="IPR043129">
    <property type="entry name" value="ATPase_NBD"/>
</dbReference>
<dbReference type="AlphaFoldDB" id="A0A7M1LF39"/>
<keyword evidence="7" id="KW-0479">Metal-binding</keyword>
<evidence type="ECO:0000256" key="3">
    <source>
        <dbReference type="ARBA" id="ARBA00022741"/>
    </source>
</evidence>
<feature type="binding site" evidence="7">
    <location>
        <position position="88"/>
    </location>
    <ligand>
        <name>substrate</name>
    </ligand>
</feature>
<dbReference type="EMBL" id="CP063078">
    <property type="protein sequence ID" value="QOQ87168.1"/>
    <property type="molecule type" value="Genomic_DNA"/>
</dbReference>
<dbReference type="Proteomes" id="UP000594749">
    <property type="component" value="Chromosome"/>
</dbReference>
<accession>A0A7M1LF39</accession>
<dbReference type="PROSITE" id="PS01076">
    <property type="entry name" value="ACETATE_KINASE_2"/>
    <property type="match status" value="1"/>
</dbReference>
<name>A0A7M1LF39_9BACT</name>
<dbReference type="InterPro" id="IPR023865">
    <property type="entry name" value="Aliphatic_acid_kinase_CS"/>
</dbReference>